<dbReference type="Pfam" id="PF13855">
    <property type="entry name" value="LRR_8"/>
    <property type="match status" value="1"/>
</dbReference>
<dbReference type="AlphaFoldDB" id="A0AA86QT68"/>
<dbReference type="Proteomes" id="UP001642409">
    <property type="component" value="Unassembled WGS sequence"/>
</dbReference>
<keyword evidence="2" id="KW-0677">Repeat</keyword>
<dbReference type="SMART" id="SM00369">
    <property type="entry name" value="LRR_TYP"/>
    <property type="match status" value="4"/>
</dbReference>
<proteinExistence type="predicted"/>
<dbReference type="InterPro" id="IPR032675">
    <property type="entry name" value="LRR_dom_sf"/>
</dbReference>
<accession>A0AA86QT68</accession>
<dbReference type="PANTHER" id="PTHR46652:SF3">
    <property type="entry name" value="LEUCINE-RICH REPEAT-CONTAINING PROTEIN 9"/>
    <property type="match status" value="1"/>
</dbReference>
<evidence type="ECO:0000256" key="1">
    <source>
        <dbReference type="ARBA" id="ARBA00022614"/>
    </source>
</evidence>
<dbReference type="SMART" id="SM00365">
    <property type="entry name" value="LRR_SD22"/>
    <property type="match status" value="5"/>
</dbReference>
<evidence type="ECO:0000313" key="4">
    <source>
        <dbReference type="EMBL" id="CAL5996779.1"/>
    </source>
</evidence>
<dbReference type="InterPro" id="IPR050836">
    <property type="entry name" value="SDS22/Internalin_LRR"/>
</dbReference>
<dbReference type="InterPro" id="IPR003591">
    <property type="entry name" value="Leu-rich_rpt_typical-subtyp"/>
</dbReference>
<keyword evidence="1" id="KW-0433">Leucine-rich repeat</keyword>
<reference evidence="4 5" key="2">
    <citation type="submission" date="2024-07" db="EMBL/GenBank/DDBJ databases">
        <authorList>
            <person name="Akdeniz Z."/>
        </authorList>
    </citation>
    <scope>NUCLEOTIDE SEQUENCE [LARGE SCALE GENOMIC DNA]</scope>
</reference>
<evidence type="ECO:0000313" key="5">
    <source>
        <dbReference type="Proteomes" id="UP001642409"/>
    </source>
</evidence>
<name>A0AA86QT68_9EUKA</name>
<dbReference type="InterPro" id="IPR001611">
    <property type="entry name" value="Leu-rich_rpt"/>
</dbReference>
<dbReference type="EMBL" id="CAXDID020000035">
    <property type="protein sequence ID" value="CAL5996779.1"/>
    <property type="molecule type" value="Genomic_DNA"/>
</dbReference>
<dbReference type="PROSITE" id="PS51450">
    <property type="entry name" value="LRR"/>
    <property type="match status" value="3"/>
</dbReference>
<sequence>MPLDLAIRNKEELLNHFRYSQKLEILDYFEMDKFLAWDIPPDVWEDAVNRNLLSFNQQFVQRTKEFRFQRRWIQYFHLVSFLANLTELVLSENKISDISSITKLKNLKKLDLKRNEIEDISALQSLPDLTHIDLSYNKLTSYALALPNLVELSISCNKLQDKSGLQHSPKLERLYLFNTKTTDLRTIPHQLFGLKILDLSFNNILDISYLSNFVDLKILQLSYNKQLQNIGPLKFCTQLTELRIYETNVADIWPLQFLINLKTFYMDNTKVVDLHPLQHLRKLEYISASYAHIIDVFPLSKLTQLKFLYFLNNEITNRETLQHHQNFLKYNILEQKVPTTEGLKFYSKILSVHSSHQQIKMIKMIMNDNTFRTTLAQNKNYISIMLNNQIQTMNKQVDMLIQIVHNSISYFD</sequence>
<reference evidence="3" key="1">
    <citation type="submission" date="2023-06" db="EMBL/GenBank/DDBJ databases">
        <authorList>
            <person name="Kurt Z."/>
        </authorList>
    </citation>
    <scope>NUCLEOTIDE SEQUENCE</scope>
</reference>
<evidence type="ECO:0000313" key="3">
    <source>
        <dbReference type="EMBL" id="CAI9964200.1"/>
    </source>
</evidence>
<protein>
    <submittedName>
        <fullName evidence="3">Leucine-rich repeat domain-containing protein</fullName>
    </submittedName>
    <submittedName>
        <fullName evidence="4">Leucine-rich_repeat domain-containing protein</fullName>
    </submittedName>
</protein>
<dbReference type="Gene3D" id="3.80.10.10">
    <property type="entry name" value="Ribonuclease Inhibitor"/>
    <property type="match status" value="2"/>
</dbReference>
<comment type="caution">
    <text evidence="3">The sequence shown here is derived from an EMBL/GenBank/DDBJ whole genome shotgun (WGS) entry which is preliminary data.</text>
</comment>
<evidence type="ECO:0000256" key="2">
    <source>
        <dbReference type="ARBA" id="ARBA00022737"/>
    </source>
</evidence>
<keyword evidence="5" id="KW-1185">Reference proteome</keyword>
<gene>
    <name evidence="4" type="ORF">HINF_LOCUS14930</name>
    <name evidence="3" type="ORF">HINF_LOCUS51845</name>
</gene>
<dbReference type="Pfam" id="PF13516">
    <property type="entry name" value="LRR_6"/>
    <property type="match status" value="1"/>
</dbReference>
<dbReference type="EMBL" id="CATOUU010000972">
    <property type="protein sequence ID" value="CAI9964200.1"/>
    <property type="molecule type" value="Genomic_DNA"/>
</dbReference>
<organism evidence="3">
    <name type="scientific">Hexamita inflata</name>
    <dbReference type="NCBI Taxonomy" id="28002"/>
    <lineage>
        <taxon>Eukaryota</taxon>
        <taxon>Metamonada</taxon>
        <taxon>Diplomonadida</taxon>
        <taxon>Hexamitidae</taxon>
        <taxon>Hexamitinae</taxon>
        <taxon>Hexamita</taxon>
    </lineage>
</organism>
<dbReference type="SUPFAM" id="SSF52058">
    <property type="entry name" value="L domain-like"/>
    <property type="match status" value="1"/>
</dbReference>
<dbReference type="PANTHER" id="PTHR46652">
    <property type="entry name" value="LEUCINE-RICH REPEAT AND IQ DOMAIN-CONTAINING PROTEIN 1-RELATED"/>
    <property type="match status" value="1"/>
</dbReference>